<name>A0ABN9QK97_9DINO</name>
<feature type="transmembrane region" description="Helical" evidence="12">
    <location>
        <begin position="1020"/>
        <end position="1039"/>
    </location>
</feature>
<dbReference type="NCBIfam" id="TIGR01652">
    <property type="entry name" value="ATPase-Plipid"/>
    <property type="match status" value="1"/>
</dbReference>
<dbReference type="InterPro" id="IPR023298">
    <property type="entry name" value="ATPase_P-typ_TM_dom_sf"/>
</dbReference>
<dbReference type="EC" id="7.6.2.1" evidence="12"/>
<feature type="transmembrane region" description="Helical" evidence="12">
    <location>
        <begin position="112"/>
        <end position="130"/>
    </location>
</feature>
<dbReference type="InterPro" id="IPR036412">
    <property type="entry name" value="HAD-like_sf"/>
</dbReference>
<feature type="compositionally biased region" description="Polar residues" evidence="13">
    <location>
        <begin position="31"/>
        <end position="43"/>
    </location>
</feature>
<reference evidence="16" key="1">
    <citation type="submission" date="2023-10" db="EMBL/GenBank/DDBJ databases">
        <authorList>
            <person name="Chen Y."/>
            <person name="Shah S."/>
            <person name="Dougan E. K."/>
            <person name="Thang M."/>
            <person name="Chan C."/>
        </authorList>
    </citation>
    <scope>NUCLEOTIDE SEQUENCE [LARGE SCALE GENOMIC DNA]</scope>
</reference>
<feature type="transmembrane region" description="Helical" evidence="12">
    <location>
        <begin position="982"/>
        <end position="1005"/>
    </location>
</feature>
<dbReference type="SFLD" id="SFLDS00003">
    <property type="entry name" value="Haloacid_Dehalogenase"/>
    <property type="match status" value="1"/>
</dbReference>
<dbReference type="InterPro" id="IPR001757">
    <property type="entry name" value="P_typ_ATPase"/>
</dbReference>
<evidence type="ECO:0000256" key="8">
    <source>
        <dbReference type="ARBA" id="ARBA00022967"/>
    </source>
</evidence>
<evidence type="ECO:0000313" key="17">
    <source>
        <dbReference type="Proteomes" id="UP001189429"/>
    </source>
</evidence>
<feature type="transmembrane region" description="Helical" evidence="12">
    <location>
        <begin position="1080"/>
        <end position="1106"/>
    </location>
</feature>
<feature type="transmembrane region" description="Helical" evidence="12">
    <location>
        <begin position="340"/>
        <end position="364"/>
    </location>
</feature>
<comment type="subcellular location">
    <subcellularLocation>
        <location evidence="1 12">Membrane</location>
        <topology evidence="1 12">Multi-pass membrane protein</topology>
    </subcellularLocation>
</comment>
<keyword evidence="6 12" id="KW-0067">ATP-binding</keyword>
<comment type="caution">
    <text evidence="16">The sequence shown here is derived from an EMBL/GenBank/DDBJ whole genome shotgun (WGS) entry which is preliminary data.</text>
</comment>
<evidence type="ECO:0000256" key="12">
    <source>
        <dbReference type="RuleBase" id="RU362033"/>
    </source>
</evidence>
<dbReference type="Gene3D" id="3.40.1110.10">
    <property type="entry name" value="Calcium-transporting ATPase, cytoplasmic domain N"/>
    <property type="match status" value="1"/>
</dbReference>
<keyword evidence="4" id="KW-0479">Metal-binding</keyword>
<dbReference type="InterPro" id="IPR044492">
    <property type="entry name" value="P_typ_ATPase_HD_dom"/>
</dbReference>
<comment type="similarity">
    <text evidence="2 12">Belongs to the cation transport ATPase (P-type) (TC 3.A.3) family. Type IV subfamily.</text>
</comment>
<organism evidence="16 17">
    <name type="scientific">Prorocentrum cordatum</name>
    <dbReference type="NCBI Taxonomy" id="2364126"/>
    <lineage>
        <taxon>Eukaryota</taxon>
        <taxon>Sar</taxon>
        <taxon>Alveolata</taxon>
        <taxon>Dinophyceae</taxon>
        <taxon>Prorocentrales</taxon>
        <taxon>Prorocentraceae</taxon>
        <taxon>Prorocentrum</taxon>
    </lineage>
</organism>
<dbReference type="PRINTS" id="PR00119">
    <property type="entry name" value="CATATPASE"/>
</dbReference>
<gene>
    <name evidence="16" type="ORF">PCOR1329_LOCUS12687</name>
</gene>
<dbReference type="SUPFAM" id="SSF81665">
    <property type="entry name" value="Calcium ATPase, transmembrane domain M"/>
    <property type="match status" value="1"/>
</dbReference>
<dbReference type="PANTHER" id="PTHR24092:SF150">
    <property type="entry name" value="PHOSPHOLIPID-TRANSPORTING ATPASE"/>
    <property type="match status" value="1"/>
</dbReference>
<keyword evidence="9 12" id="KW-1133">Transmembrane helix</keyword>
<feature type="transmembrane region" description="Helical" evidence="12">
    <location>
        <begin position="1046"/>
        <end position="1068"/>
    </location>
</feature>
<dbReference type="SFLD" id="SFLDG00002">
    <property type="entry name" value="C1.7:_P-type_atpase_like"/>
    <property type="match status" value="1"/>
</dbReference>
<accession>A0ABN9QK97</accession>
<sequence>MARSCWTSRRSNTSSSSSSIDSIQEDSSCSADATESQTMGSTEADSREREVHPFKVAPGARSNEIHTSKYRWYTFLPYNLYDQFHNLANIYFLIIAMLQTIPSVSITSGRPLLLAPLGFVLSIAAVRDLVEDQKRKSADRAENERPACRLDALQRQVSSRWCDVRPGHVLRLRRGDPVPADALLLSSSEPSGSCAVETSNLDGETSHKQKVPVRPEGFDPQEAERAWAIRFEAPSADLYQFRGQLHVAGAHRPVGLSAGNLLLRGSSMQDAEWADCLVCYAGHDARIMKNSQSARFKTSQLDKAMNRVIRITFLIQMVLCLIGGFSAATWEARDSAEAQYLMLGNAVGIRMQSLGIFGFLGSLLTKGATWLLQLNNMVPISLVVMMTTVKYLQGKLVEMDEVLVDSRLKRHAEVHTSQVLESLGMVTHIFSDKTGTLTCNEMVYKACSVAGRIFGLDAPEGRAAAEAPRGAHADFAAGGQELLSAMGSQDPQQMAAIASFVLCHALCHTVSVHGAEYVGPSPDELALVWAASEVGLHFRGRSRQLAELEAENDERLLGALAVALGGPLPPPEKPDAPRSLRLEVLDICEFDSDRKRMSVIVRYPDGRAVLLLKGADSAVLPSVSAASGSREVHQHLHQFASRGLRTLCVASRDLPEEEYRAWALRYRAALASLGEDRAAQAQELAEELETAAGLGLLGITAIEDRLQDGVPETLEKLQRAGIVVWVLTGDKMETAISIGRSCRLLHRGIENVELAGGGPQRGALEGVRARPPPAQGRAVTIDGECLARVLADGDLRRLFHEVASGCKTVICCRVSPKQKADVVQMVQSLDTFSPVTLAIGDGANDVSMITAASVGVGLSGKEGAQAARSADFAIGQFRFLQRLLLVHGCESYRRNSVVVLYNFYKNFVLVMPSFLFGFAMAFSGQPFYEQIMYQLYNVFFTFWPVVLYAILDRPALDLASLEEDPTTYAPGRRQLYFNPKVFSFWMAAALLQGFLLTVGAFFGYADGDKPTSEVPTLDDMWLTGTVVFYWVVLGVNLTLIRRLRAVIPLVVFVTVVCVLSFPASVMMLDLSGSVFLHGMFNIMFGPMCIRFVLASALIMVTFMLVGEPLILISESRAYSAALAEPDQEPLLPDGE</sequence>
<feature type="compositionally biased region" description="Basic and acidic residues" evidence="13">
    <location>
        <begin position="44"/>
        <end position="53"/>
    </location>
</feature>
<dbReference type="SUPFAM" id="SSF56784">
    <property type="entry name" value="HAD-like"/>
    <property type="match status" value="1"/>
</dbReference>
<keyword evidence="17" id="KW-1185">Reference proteome</keyword>
<dbReference type="InterPro" id="IPR032630">
    <property type="entry name" value="P_typ_ATPase_c"/>
</dbReference>
<dbReference type="PANTHER" id="PTHR24092">
    <property type="entry name" value="PROBABLE PHOSPHOLIPID-TRANSPORTING ATPASE"/>
    <property type="match status" value="1"/>
</dbReference>
<feature type="region of interest" description="Disordered" evidence="13">
    <location>
        <begin position="1"/>
        <end position="55"/>
    </location>
</feature>
<dbReference type="InterPro" id="IPR032631">
    <property type="entry name" value="P-type_ATPase_N"/>
</dbReference>
<feature type="transmembrane region" description="Helical" evidence="12">
    <location>
        <begin position="931"/>
        <end position="951"/>
    </location>
</feature>
<evidence type="ECO:0000313" key="16">
    <source>
        <dbReference type="EMBL" id="CAK0806489.1"/>
    </source>
</evidence>
<evidence type="ECO:0000256" key="7">
    <source>
        <dbReference type="ARBA" id="ARBA00022842"/>
    </source>
</evidence>
<dbReference type="Gene3D" id="3.40.50.1000">
    <property type="entry name" value="HAD superfamily/HAD-like"/>
    <property type="match status" value="1"/>
</dbReference>
<feature type="region of interest" description="Disordered" evidence="13">
    <location>
        <begin position="186"/>
        <end position="217"/>
    </location>
</feature>
<proteinExistence type="inferred from homology"/>
<dbReference type="EMBL" id="CAUYUJ010003725">
    <property type="protein sequence ID" value="CAK0806489.1"/>
    <property type="molecule type" value="Genomic_DNA"/>
</dbReference>
<evidence type="ECO:0000256" key="4">
    <source>
        <dbReference type="ARBA" id="ARBA00022723"/>
    </source>
</evidence>
<evidence type="ECO:0000256" key="1">
    <source>
        <dbReference type="ARBA" id="ARBA00004141"/>
    </source>
</evidence>
<dbReference type="Pfam" id="PF16209">
    <property type="entry name" value="PhoLip_ATPase_N"/>
    <property type="match status" value="1"/>
</dbReference>
<dbReference type="InterPro" id="IPR023299">
    <property type="entry name" value="ATPase_P-typ_cyto_dom_N"/>
</dbReference>
<dbReference type="SUPFAM" id="SSF81660">
    <property type="entry name" value="Metal cation-transporting ATPase, ATP-binding domain N"/>
    <property type="match status" value="1"/>
</dbReference>
<evidence type="ECO:0000256" key="11">
    <source>
        <dbReference type="ARBA" id="ARBA00034036"/>
    </source>
</evidence>
<dbReference type="Pfam" id="PF16212">
    <property type="entry name" value="PhoLip_ATPase_C"/>
    <property type="match status" value="1"/>
</dbReference>
<evidence type="ECO:0000256" key="6">
    <source>
        <dbReference type="ARBA" id="ARBA00022840"/>
    </source>
</evidence>
<evidence type="ECO:0000256" key="9">
    <source>
        <dbReference type="ARBA" id="ARBA00022989"/>
    </source>
</evidence>
<keyword evidence="10 12" id="KW-0472">Membrane</keyword>
<protein>
    <recommendedName>
        <fullName evidence="12">Phospholipid-transporting ATPase</fullName>
        <ecNumber evidence="12">7.6.2.1</ecNumber>
    </recommendedName>
</protein>
<feature type="domain" description="P-type ATPase N-terminal" evidence="14">
    <location>
        <begin position="62"/>
        <end position="108"/>
    </location>
</feature>
<dbReference type="SFLD" id="SFLDF00027">
    <property type="entry name" value="p-type_atpase"/>
    <property type="match status" value="1"/>
</dbReference>
<dbReference type="InterPro" id="IPR008250">
    <property type="entry name" value="ATPase_P-typ_transduc_dom_A_sf"/>
</dbReference>
<feature type="domain" description="P-type ATPase C-terminal" evidence="15">
    <location>
        <begin position="867"/>
        <end position="1103"/>
    </location>
</feature>
<dbReference type="NCBIfam" id="TIGR01494">
    <property type="entry name" value="ATPase_P-type"/>
    <property type="match status" value="1"/>
</dbReference>
<comment type="catalytic activity">
    <reaction evidence="11 12">
        <text>ATP + H2O + phospholipidSide 1 = ADP + phosphate + phospholipidSide 2.</text>
        <dbReference type="EC" id="7.6.2.1"/>
    </reaction>
</comment>
<dbReference type="InterPro" id="IPR023214">
    <property type="entry name" value="HAD_sf"/>
</dbReference>
<dbReference type="Gene3D" id="2.70.150.10">
    <property type="entry name" value="Calcium-transporting ATPase, cytoplasmic transduction domain A"/>
    <property type="match status" value="1"/>
</dbReference>
<keyword evidence="8 12" id="KW-1278">Translocase</keyword>
<feature type="transmembrane region" description="Helical" evidence="12">
    <location>
        <begin position="87"/>
        <end position="106"/>
    </location>
</feature>
<evidence type="ECO:0000259" key="14">
    <source>
        <dbReference type="Pfam" id="PF16209"/>
    </source>
</evidence>
<evidence type="ECO:0000256" key="5">
    <source>
        <dbReference type="ARBA" id="ARBA00022741"/>
    </source>
</evidence>
<feature type="transmembrane region" description="Helical" evidence="12">
    <location>
        <begin position="903"/>
        <end position="925"/>
    </location>
</feature>
<evidence type="ECO:0000256" key="2">
    <source>
        <dbReference type="ARBA" id="ARBA00008109"/>
    </source>
</evidence>
<keyword evidence="5 12" id="KW-0547">Nucleotide-binding</keyword>
<keyword evidence="7 12" id="KW-0460">Magnesium</keyword>
<dbReference type="PROSITE" id="PS00154">
    <property type="entry name" value="ATPASE_E1_E2"/>
    <property type="match status" value="1"/>
</dbReference>
<dbReference type="InterPro" id="IPR006539">
    <property type="entry name" value="P-type_ATPase_IV"/>
</dbReference>
<evidence type="ECO:0000256" key="3">
    <source>
        <dbReference type="ARBA" id="ARBA00022692"/>
    </source>
</evidence>
<keyword evidence="3 12" id="KW-0812">Transmembrane</keyword>
<dbReference type="SUPFAM" id="SSF81653">
    <property type="entry name" value="Calcium ATPase, transduction domain A"/>
    <property type="match status" value="1"/>
</dbReference>
<feature type="compositionally biased region" description="Low complexity" evidence="13">
    <location>
        <begin position="1"/>
        <end position="30"/>
    </location>
</feature>
<dbReference type="Proteomes" id="UP001189429">
    <property type="component" value="Unassembled WGS sequence"/>
</dbReference>
<feature type="transmembrane region" description="Helical" evidence="12">
    <location>
        <begin position="308"/>
        <end position="328"/>
    </location>
</feature>
<dbReference type="InterPro" id="IPR018303">
    <property type="entry name" value="ATPase_P-typ_P_site"/>
</dbReference>
<evidence type="ECO:0000256" key="10">
    <source>
        <dbReference type="ARBA" id="ARBA00023136"/>
    </source>
</evidence>
<dbReference type="Pfam" id="PF13246">
    <property type="entry name" value="Cation_ATPase"/>
    <property type="match status" value="1"/>
</dbReference>
<feature type="compositionally biased region" description="Polar residues" evidence="13">
    <location>
        <begin position="186"/>
        <end position="203"/>
    </location>
</feature>
<evidence type="ECO:0000256" key="13">
    <source>
        <dbReference type="SAM" id="MobiDB-lite"/>
    </source>
</evidence>
<evidence type="ECO:0000259" key="15">
    <source>
        <dbReference type="Pfam" id="PF16212"/>
    </source>
</evidence>